<name>A0A4P9YUE5_9FUNG</name>
<evidence type="ECO:0000313" key="3">
    <source>
        <dbReference type="Proteomes" id="UP000278143"/>
    </source>
</evidence>
<reference evidence="3" key="1">
    <citation type="journal article" date="2018" name="Nat. Microbiol.">
        <title>Leveraging single-cell genomics to expand the fungal tree of life.</title>
        <authorList>
            <person name="Ahrendt S.R."/>
            <person name="Quandt C.A."/>
            <person name="Ciobanu D."/>
            <person name="Clum A."/>
            <person name="Salamov A."/>
            <person name="Andreopoulos B."/>
            <person name="Cheng J.F."/>
            <person name="Woyke T."/>
            <person name="Pelin A."/>
            <person name="Henrissat B."/>
            <person name="Reynolds N.K."/>
            <person name="Benny G.L."/>
            <person name="Smith M.E."/>
            <person name="James T.Y."/>
            <person name="Grigoriev I.V."/>
        </authorList>
    </citation>
    <scope>NUCLEOTIDE SEQUENCE [LARGE SCALE GENOMIC DNA]</scope>
    <source>
        <strain evidence="3">Benny S71-1</strain>
    </source>
</reference>
<keyword evidence="3" id="KW-1185">Reference proteome</keyword>
<feature type="region of interest" description="Disordered" evidence="1">
    <location>
        <begin position="181"/>
        <end position="214"/>
    </location>
</feature>
<evidence type="ECO:0000256" key="1">
    <source>
        <dbReference type="SAM" id="MobiDB-lite"/>
    </source>
</evidence>
<organism evidence="2 3">
    <name type="scientific">Syncephalis pseudoplumigaleata</name>
    <dbReference type="NCBI Taxonomy" id="1712513"/>
    <lineage>
        <taxon>Eukaryota</taxon>
        <taxon>Fungi</taxon>
        <taxon>Fungi incertae sedis</taxon>
        <taxon>Zoopagomycota</taxon>
        <taxon>Zoopagomycotina</taxon>
        <taxon>Zoopagomycetes</taxon>
        <taxon>Zoopagales</taxon>
        <taxon>Piptocephalidaceae</taxon>
        <taxon>Syncephalis</taxon>
    </lineage>
</organism>
<protein>
    <recommendedName>
        <fullName evidence="4">Cold-shock' DNA-binding domain-containing protein</fullName>
    </recommendedName>
</protein>
<feature type="compositionally biased region" description="Polar residues" evidence="1">
    <location>
        <begin position="67"/>
        <end position="84"/>
    </location>
</feature>
<gene>
    <name evidence="2" type="ORF">SYNPS1DRAFT_25759</name>
</gene>
<dbReference type="SUPFAM" id="SSF50249">
    <property type="entry name" value="Nucleic acid-binding proteins"/>
    <property type="match status" value="1"/>
</dbReference>
<dbReference type="Gene3D" id="2.40.50.140">
    <property type="entry name" value="Nucleic acid-binding proteins"/>
    <property type="match status" value="1"/>
</dbReference>
<accession>A0A4P9YUE5</accession>
<feature type="compositionally biased region" description="Polar residues" evidence="1">
    <location>
        <begin position="189"/>
        <end position="213"/>
    </location>
</feature>
<dbReference type="AlphaFoldDB" id="A0A4P9YUE5"/>
<dbReference type="OrthoDB" id="422005at2759"/>
<sequence length="235" mass="24089">MTPAGMNAASMVCTSSTRKTGRVKFFNSQKGFGFVIPDDKATFGNAEAANVTGPAGVSVKGDPNAGRSHTSNPNSGAHAGQMTSSPQLNFGAFGGLPMAGYGMPGQTAAFGIPFGQSPPFGNAAMFPGAFGQGQFPVFSGLPTGNFQMQPTAAFNNSAQFPTSSLSNGSAAAAFSSAGMQNPTGFVMQQPGQATPQTSLTAQDPLTGLTQTDFDLTPHFQGTAVDQQFRRPSQQQ</sequence>
<feature type="region of interest" description="Disordered" evidence="1">
    <location>
        <begin position="52"/>
        <end position="84"/>
    </location>
</feature>
<dbReference type="InterPro" id="IPR012340">
    <property type="entry name" value="NA-bd_OB-fold"/>
</dbReference>
<proteinExistence type="predicted"/>
<dbReference type="Proteomes" id="UP000278143">
    <property type="component" value="Unassembled WGS sequence"/>
</dbReference>
<evidence type="ECO:0000313" key="2">
    <source>
        <dbReference type="EMBL" id="RKP22480.1"/>
    </source>
</evidence>
<dbReference type="EMBL" id="KZ992050">
    <property type="protein sequence ID" value="RKP22480.1"/>
    <property type="molecule type" value="Genomic_DNA"/>
</dbReference>
<evidence type="ECO:0008006" key="4">
    <source>
        <dbReference type="Google" id="ProtNLM"/>
    </source>
</evidence>